<keyword evidence="5" id="KW-1185">Reference proteome</keyword>
<proteinExistence type="inferred from homology"/>
<feature type="transmembrane region" description="Helical" evidence="3">
    <location>
        <begin position="327"/>
        <end position="349"/>
    </location>
</feature>
<feature type="transmembrane region" description="Helical" evidence="3">
    <location>
        <begin position="410"/>
        <end position="428"/>
    </location>
</feature>
<feature type="transmembrane region" description="Helical" evidence="3">
    <location>
        <begin position="102"/>
        <end position="121"/>
    </location>
</feature>
<dbReference type="InterPro" id="IPR036259">
    <property type="entry name" value="MFS_trans_sf"/>
</dbReference>
<dbReference type="PIRSF" id="PIRSF028739">
    <property type="entry name" value="Folate_carrier"/>
    <property type="match status" value="1"/>
</dbReference>
<keyword evidence="2 3" id="KW-0472">Membrane</keyword>
<dbReference type="EMBL" id="JAUCMV010000003">
    <property type="protein sequence ID" value="KAK0411138.1"/>
    <property type="molecule type" value="Genomic_DNA"/>
</dbReference>
<dbReference type="Pfam" id="PF01770">
    <property type="entry name" value="Folate_carrier"/>
    <property type="match status" value="1"/>
</dbReference>
<comment type="caution">
    <text evidence="4">The sequence shown here is derived from an EMBL/GenBank/DDBJ whole genome shotgun (WGS) entry which is preliminary data.</text>
</comment>
<dbReference type="NCBIfam" id="TIGR00806">
    <property type="entry name" value="rfc"/>
    <property type="match status" value="1"/>
</dbReference>
<evidence type="ECO:0000256" key="3">
    <source>
        <dbReference type="SAM" id="Phobius"/>
    </source>
</evidence>
<feature type="transmembrane region" description="Helical" evidence="3">
    <location>
        <begin position="167"/>
        <end position="185"/>
    </location>
</feature>
<evidence type="ECO:0000313" key="4">
    <source>
        <dbReference type="EMBL" id="KAK0411138.1"/>
    </source>
</evidence>
<reference evidence="4" key="1">
    <citation type="submission" date="2023-06" db="EMBL/GenBank/DDBJ databases">
        <title>Genomic analysis of the entomopathogenic nematode Steinernema hermaphroditum.</title>
        <authorList>
            <person name="Schwarz E.M."/>
            <person name="Heppert J.K."/>
            <person name="Baniya A."/>
            <person name="Schwartz H.T."/>
            <person name="Tan C.-H."/>
            <person name="Antoshechkin I."/>
            <person name="Sternberg P.W."/>
            <person name="Goodrich-Blair H."/>
            <person name="Dillman A.R."/>
        </authorList>
    </citation>
    <scope>NUCLEOTIDE SEQUENCE</scope>
    <source>
        <strain evidence="4">PS9179</strain>
        <tissue evidence="4">Whole animal</tissue>
    </source>
</reference>
<dbReference type="AlphaFoldDB" id="A0AA39LVH8"/>
<keyword evidence="2" id="KW-0813">Transport</keyword>
<protein>
    <recommendedName>
        <fullName evidence="6">Reduced folate carrier</fullName>
    </recommendedName>
</protein>
<dbReference type="PANTHER" id="PTHR10686:SF18">
    <property type="entry name" value="IP11787P-RELATED"/>
    <property type="match status" value="1"/>
</dbReference>
<dbReference type="SUPFAM" id="SSF103473">
    <property type="entry name" value="MFS general substrate transporter"/>
    <property type="match status" value="1"/>
</dbReference>
<evidence type="ECO:0000256" key="1">
    <source>
        <dbReference type="ARBA" id="ARBA00005773"/>
    </source>
</evidence>
<dbReference type="Gene3D" id="1.20.1250.20">
    <property type="entry name" value="MFS general substrate transporter like domains"/>
    <property type="match status" value="1"/>
</dbReference>
<organism evidence="4 5">
    <name type="scientific">Steinernema hermaphroditum</name>
    <dbReference type="NCBI Taxonomy" id="289476"/>
    <lineage>
        <taxon>Eukaryota</taxon>
        <taxon>Metazoa</taxon>
        <taxon>Ecdysozoa</taxon>
        <taxon>Nematoda</taxon>
        <taxon>Chromadorea</taxon>
        <taxon>Rhabditida</taxon>
        <taxon>Tylenchina</taxon>
        <taxon>Panagrolaimomorpha</taxon>
        <taxon>Strongyloidoidea</taxon>
        <taxon>Steinernematidae</taxon>
        <taxon>Steinernema</taxon>
    </lineage>
</organism>
<comment type="subcellular location">
    <subcellularLocation>
        <location evidence="2">Membrane</location>
        <topology evidence="2">Multi-pass membrane protein</topology>
    </subcellularLocation>
</comment>
<feature type="transmembrane region" description="Helical" evidence="3">
    <location>
        <begin position="78"/>
        <end position="96"/>
    </location>
</feature>
<evidence type="ECO:0000313" key="5">
    <source>
        <dbReference type="Proteomes" id="UP001175271"/>
    </source>
</evidence>
<dbReference type="InterPro" id="IPR002666">
    <property type="entry name" value="Folate_carrier"/>
</dbReference>
<sequence length="454" mass="52099">MRWQTTAAVLCGYGLLKEFRPSEPYMFVYQNTIMNISAEVLNGDVYPYWTYSYLVALVPVFLLTDLLLYKPVLLLESLSYIAVWLLLIFGRAVWTQQLVELFYGWATATEVGFFAYAYVNVDRQQFSRVTVWTRAALQGGRCLSYLLSELIIILRPGSYLILNYLSLGSLCLTFFFALVLPWVGWEEVVRREASHRERLPLSSGSANEPASYRDFARSKFENLWIDLRRIYSDAFLLKWSLWWAMTTSGNFMISNYIQTLWGHHHSEKAQAYNGLVEAVTPLIGKSHTEIGNAVVVLLLLQLLAVDWNRWGELCLTLAAVADFGLLYLLSSTSNLLVMYATYMVFRVLYQAMITISQFNLADRMVVQSYGLVFGFNTLVALALQAIMTIVVVDKRGLGLEIQPQFRVYAFYHLSIAAVFLLAVLYRMLRKLFKKLRFSAHMYPCCDEKTESPKS</sequence>
<evidence type="ECO:0008006" key="6">
    <source>
        <dbReference type="Google" id="ProtNLM"/>
    </source>
</evidence>
<evidence type="ECO:0000256" key="2">
    <source>
        <dbReference type="PIRNR" id="PIRNR028739"/>
    </source>
</evidence>
<dbReference type="GO" id="GO:0090482">
    <property type="term" value="F:vitamin transmembrane transporter activity"/>
    <property type="evidence" value="ECO:0007669"/>
    <property type="project" value="InterPro"/>
</dbReference>
<name>A0AA39LVH8_9BILA</name>
<feature type="transmembrane region" description="Helical" evidence="3">
    <location>
        <begin position="369"/>
        <end position="390"/>
    </location>
</feature>
<keyword evidence="3" id="KW-1133">Transmembrane helix</keyword>
<keyword evidence="3" id="KW-0812">Transmembrane</keyword>
<accession>A0AA39LVH8</accession>
<feature type="transmembrane region" description="Helical" evidence="3">
    <location>
        <begin position="48"/>
        <end position="69"/>
    </location>
</feature>
<dbReference type="Proteomes" id="UP001175271">
    <property type="component" value="Unassembled WGS sequence"/>
</dbReference>
<gene>
    <name evidence="4" type="ORF">QR680_005507</name>
</gene>
<dbReference type="GO" id="GO:0005886">
    <property type="term" value="C:plasma membrane"/>
    <property type="evidence" value="ECO:0007669"/>
    <property type="project" value="UniProtKB-UniRule"/>
</dbReference>
<comment type="similarity">
    <text evidence="1 2">Belongs to the reduced folate carrier (RFC) transporter (TC 2.A.48) family.</text>
</comment>
<dbReference type="PANTHER" id="PTHR10686">
    <property type="entry name" value="FOLATE TRANSPORTER"/>
    <property type="match status" value="1"/>
</dbReference>